<evidence type="ECO:0000256" key="1">
    <source>
        <dbReference type="PROSITE-ProRule" id="PRU00221"/>
    </source>
</evidence>
<dbReference type="InterPro" id="IPR001680">
    <property type="entry name" value="WD40_rpt"/>
</dbReference>
<organism evidence="2 3">
    <name type="scientific">Meloidogyne incognita</name>
    <name type="common">Southern root-knot nematode worm</name>
    <name type="synonym">Oxyuris incognita</name>
    <dbReference type="NCBI Taxonomy" id="6306"/>
    <lineage>
        <taxon>Eukaryota</taxon>
        <taxon>Metazoa</taxon>
        <taxon>Ecdysozoa</taxon>
        <taxon>Nematoda</taxon>
        <taxon>Chromadorea</taxon>
        <taxon>Rhabditida</taxon>
        <taxon>Tylenchina</taxon>
        <taxon>Tylenchomorpha</taxon>
        <taxon>Tylenchoidea</taxon>
        <taxon>Meloidogynidae</taxon>
        <taxon>Meloidogyninae</taxon>
        <taxon>Meloidogyne</taxon>
        <taxon>Meloidogyne incognita group</taxon>
    </lineage>
</organism>
<evidence type="ECO:0000313" key="2">
    <source>
        <dbReference type="Proteomes" id="UP000887563"/>
    </source>
</evidence>
<evidence type="ECO:0000313" key="3">
    <source>
        <dbReference type="WBParaSite" id="Minc3s00878g18412"/>
    </source>
</evidence>
<dbReference type="WBParaSite" id="Minc3s00878g18412">
    <property type="protein sequence ID" value="Minc3s00878g18412"/>
    <property type="gene ID" value="Minc3s00878g18412"/>
</dbReference>
<dbReference type="SUPFAM" id="SSF50978">
    <property type="entry name" value="WD40 repeat-like"/>
    <property type="match status" value="1"/>
</dbReference>
<dbReference type="PROSITE" id="PS50082">
    <property type="entry name" value="WD_REPEATS_2"/>
    <property type="match status" value="1"/>
</dbReference>
<proteinExistence type="predicted"/>
<feature type="repeat" description="WD" evidence="1">
    <location>
        <begin position="1"/>
        <end position="36"/>
    </location>
</feature>
<protein>
    <submittedName>
        <fullName evidence="3">Uncharacterized protein</fullName>
    </submittedName>
</protein>
<keyword evidence="1" id="KW-0853">WD repeat</keyword>
<dbReference type="Gene3D" id="2.130.10.10">
    <property type="entry name" value="YVTN repeat-like/Quinoprotein amine dehydrogenase"/>
    <property type="match status" value="1"/>
</dbReference>
<dbReference type="InterPro" id="IPR015943">
    <property type="entry name" value="WD40/YVTN_repeat-like_dom_sf"/>
</dbReference>
<name>A0A914LWG2_MELIC</name>
<reference evidence="3" key="1">
    <citation type="submission" date="2022-11" db="UniProtKB">
        <authorList>
            <consortium name="WormBaseParasite"/>
        </authorList>
    </citation>
    <scope>IDENTIFICATION</scope>
</reference>
<accession>A0A914LWG2</accession>
<sequence>MERAVGFNSDGSLIATRSYDGIVRIWEAGSGQYITTLFDVCLNNHSAYKCGRWL</sequence>
<keyword evidence="2" id="KW-1185">Reference proteome</keyword>
<dbReference type="InterPro" id="IPR036322">
    <property type="entry name" value="WD40_repeat_dom_sf"/>
</dbReference>
<dbReference type="Proteomes" id="UP000887563">
    <property type="component" value="Unplaced"/>
</dbReference>
<dbReference type="AlphaFoldDB" id="A0A914LWG2"/>